<reference evidence="7 8" key="1">
    <citation type="submission" date="2017-11" db="EMBL/GenBank/DDBJ databases">
        <title>De-novo sequencing of pomegranate (Punica granatum L.) genome.</title>
        <authorList>
            <person name="Akparov Z."/>
            <person name="Amiraslanov A."/>
            <person name="Hajiyeva S."/>
            <person name="Abbasov M."/>
            <person name="Kaur K."/>
            <person name="Hamwieh A."/>
            <person name="Solovyev V."/>
            <person name="Salamov A."/>
            <person name="Braich B."/>
            <person name="Kosarev P."/>
            <person name="Mahmoud A."/>
            <person name="Hajiyev E."/>
            <person name="Babayeva S."/>
            <person name="Izzatullayeva V."/>
            <person name="Mammadov A."/>
            <person name="Mammadov A."/>
            <person name="Sharifova S."/>
            <person name="Ojaghi J."/>
            <person name="Eynullazada K."/>
            <person name="Bayramov B."/>
            <person name="Abdulazimova A."/>
            <person name="Shahmuradov I."/>
        </authorList>
    </citation>
    <scope>NUCLEOTIDE SEQUENCE [LARGE SCALE GENOMIC DNA]</scope>
    <source>
        <strain evidence="8">cv. AG2017</strain>
        <tissue evidence="7">Leaf</tissue>
    </source>
</reference>
<accession>A0A2I0IBV2</accession>
<keyword evidence="5" id="KW-0539">Nucleus</keyword>
<evidence type="ECO:0000313" key="8">
    <source>
        <dbReference type="Proteomes" id="UP000233551"/>
    </source>
</evidence>
<dbReference type="EMBL" id="PGOL01003363">
    <property type="protein sequence ID" value="PKI41481.1"/>
    <property type="molecule type" value="Genomic_DNA"/>
</dbReference>
<dbReference type="CDD" id="cd10017">
    <property type="entry name" value="B3_DNA"/>
    <property type="match status" value="1"/>
</dbReference>
<dbReference type="AlphaFoldDB" id="A0A2I0IBV2"/>
<proteinExistence type="predicted"/>
<evidence type="ECO:0000256" key="1">
    <source>
        <dbReference type="ARBA" id="ARBA00004123"/>
    </source>
</evidence>
<evidence type="ECO:0000256" key="4">
    <source>
        <dbReference type="ARBA" id="ARBA00023163"/>
    </source>
</evidence>
<dbReference type="GO" id="GO:0003677">
    <property type="term" value="F:DNA binding"/>
    <property type="evidence" value="ECO:0007669"/>
    <property type="project" value="UniProtKB-KW"/>
</dbReference>
<organism evidence="7 8">
    <name type="scientific">Punica granatum</name>
    <name type="common">Pomegranate</name>
    <dbReference type="NCBI Taxonomy" id="22663"/>
    <lineage>
        <taxon>Eukaryota</taxon>
        <taxon>Viridiplantae</taxon>
        <taxon>Streptophyta</taxon>
        <taxon>Embryophyta</taxon>
        <taxon>Tracheophyta</taxon>
        <taxon>Spermatophyta</taxon>
        <taxon>Magnoliopsida</taxon>
        <taxon>eudicotyledons</taxon>
        <taxon>Gunneridae</taxon>
        <taxon>Pentapetalae</taxon>
        <taxon>rosids</taxon>
        <taxon>malvids</taxon>
        <taxon>Myrtales</taxon>
        <taxon>Lythraceae</taxon>
        <taxon>Punica</taxon>
    </lineage>
</organism>
<dbReference type="SUPFAM" id="SSF101936">
    <property type="entry name" value="DNA-binding pseudobarrel domain"/>
    <property type="match status" value="1"/>
</dbReference>
<evidence type="ECO:0000256" key="5">
    <source>
        <dbReference type="ARBA" id="ARBA00023242"/>
    </source>
</evidence>
<keyword evidence="3" id="KW-0238">DNA-binding</keyword>
<name>A0A2I0IBV2_PUNGR</name>
<dbReference type="InterPro" id="IPR015300">
    <property type="entry name" value="DNA-bd_pseudobarrel_sf"/>
</dbReference>
<evidence type="ECO:0000313" key="7">
    <source>
        <dbReference type="EMBL" id="PKI41481.1"/>
    </source>
</evidence>
<keyword evidence="2" id="KW-0805">Transcription regulation</keyword>
<evidence type="ECO:0000256" key="6">
    <source>
        <dbReference type="SAM" id="MobiDB-lite"/>
    </source>
</evidence>
<evidence type="ECO:0000256" key="3">
    <source>
        <dbReference type="ARBA" id="ARBA00023125"/>
    </source>
</evidence>
<protein>
    <recommendedName>
        <fullName evidence="9">TF-B3 domain-containing protein</fullName>
    </recommendedName>
</protein>
<dbReference type="InterPro" id="IPR003340">
    <property type="entry name" value="B3_DNA-bd"/>
</dbReference>
<dbReference type="Proteomes" id="UP000233551">
    <property type="component" value="Unassembled WGS sequence"/>
</dbReference>
<keyword evidence="4" id="KW-0804">Transcription</keyword>
<dbReference type="Gene3D" id="2.40.330.10">
    <property type="entry name" value="DNA-binding pseudobarrel domain"/>
    <property type="match status" value="1"/>
</dbReference>
<sequence length="309" mass="34890">MDQNNIGYTDGTMHESQLYRKLGGRKLIGRKTLDGGGGGGKDKCTITRNRALESASPIVRSREITSIDWERSSKPGSSFLPQSHGVKKAKRENLQIGEGKNRTVQRESGKHTGKFSLHSRENVLPLKRPAGSEELASKIKPPLKKKKPAAKDEGPMWKPARKIAFLRGSGRAIGDNQVSTDLVLYSCLWKIKKKLEKSDLGGLSRLLLPKPDVKKHILPLMSDKWVAKIGSDNGMGVTMWDRDTESEHPVVLKYWWSSGCFVLNGHWIDKFVTRRRLKVGDEIGFFWSHYDWKLYFTVLERGQEGAEQH</sequence>
<feature type="compositionally biased region" description="Basic and acidic residues" evidence="6">
    <location>
        <begin position="99"/>
        <end position="110"/>
    </location>
</feature>
<comment type="caution">
    <text evidence="7">The sequence shown here is derived from an EMBL/GenBank/DDBJ whole genome shotgun (WGS) entry which is preliminary data.</text>
</comment>
<dbReference type="InterPro" id="IPR051442">
    <property type="entry name" value="B3_domain"/>
</dbReference>
<dbReference type="PANTHER" id="PTHR34269:SF11">
    <property type="entry name" value="B3 DOMAIN PROTEIN"/>
    <property type="match status" value="1"/>
</dbReference>
<comment type="subcellular location">
    <subcellularLocation>
        <location evidence="1">Nucleus</location>
    </subcellularLocation>
</comment>
<dbReference type="GO" id="GO:0005634">
    <property type="term" value="C:nucleus"/>
    <property type="evidence" value="ECO:0007669"/>
    <property type="project" value="UniProtKB-SubCell"/>
</dbReference>
<feature type="region of interest" description="Disordered" evidence="6">
    <location>
        <begin position="70"/>
        <end position="154"/>
    </location>
</feature>
<keyword evidence="8" id="KW-1185">Reference proteome</keyword>
<evidence type="ECO:0000256" key="2">
    <source>
        <dbReference type="ARBA" id="ARBA00023015"/>
    </source>
</evidence>
<evidence type="ECO:0008006" key="9">
    <source>
        <dbReference type="Google" id="ProtNLM"/>
    </source>
</evidence>
<dbReference type="PANTHER" id="PTHR34269">
    <property type="entry name" value="TRANSCRIPTION FACTOR B3-DOMAIN FAMILY-RELATED"/>
    <property type="match status" value="1"/>
</dbReference>
<gene>
    <name evidence="7" type="ORF">CRG98_038128</name>
</gene>